<dbReference type="InterPro" id="IPR019892">
    <property type="entry name" value="Cyclo_dehy_ocin"/>
</dbReference>
<sequence>MKYQLNSNVRIVQFNETFCFRKGIWDFNEASLDTSQESQELKAVLSTIVSDLFKGEAVDLSVFESQLDATDFAKLTEVIDALYYSDFLMDEDAHNLQENIMKVLLGNFRFMIGPEKTMNPEPILFISDIDFVNASALALSKELGLSLEVASDDLKDLIQETDVSSRLDALTHRQNMRLLSDKLSAYQAIVVCQQRLNITMVRHLNEVIVALKKQLLLGYVDGPFIHVCALNPPKTADFDSLERRVLARLQDHTLYQQFANQMLPATQSVSQAFLPLLNILMNLLLSEAFLVARTGSSKFEGRLLSIYLPTLEIQVQDILKMSNSQAQGALAKLKYEDQQIATREVVKALLKEDEV</sequence>
<dbReference type="RefSeq" id="WP_054278665.1">
    <property type="nucleotide sequence ID" value="NZ_LHQM01000013.1"/>
</dbReference>
<dbReference type="PATRIC" id="fig|119224.3.peg.388"/>
<dbReference type="NCBIfam" id="TIGR03603">
    <property type="entry name" value="cyclo_dehy_ocin"/>
    <property type="match status" value="1"/>
</dbReference>
<name>A0A0N8FX89_9STRE</name>
<dbReference type="EMBL" id="LHQM01000013">
    <property type="protein sequence ID" value="KPJ22459.1"/>
    <property type="molecule type" value="Genomic_DNA"/>
</dbReference>
<dbReference type="Proteomes" id="UP000049578">
    <property type="component" value="Unassembled WGS sequence"/>
</dbReference>
<organism evidence="1 2">
    <name type="scientific">Streptococcus phocae</name>
    <dbReference type="NCBI Taxonomy" id="119224"/>
    <lineage>
        <taxon>Bacteria</taxon>
        <taxon>Bacillati</taxon>
        <taxon>Bacillota</taxon>
        <taxon>Bacilli</taxon>
        <taxon>Lactobacillales</taxon>
        <taxon>Streptococcaceae</taxon>
        <taxon>Streptococcus</taxon>
    </lineage>
</organism>
<protein>
    <submittedName>
        <fullName evidence="1">Streptolysin associated protein SagC</fullName>
    </submittedName>
</protein>
<accession>A0A0N8FX89</accession>
<comment type="caution">
    <text evidence="1">The sequence shown here is derived from an EMBL/GenBank/DDBJ whole genome shotgun (WGS) entry which is preliminary data.</text>
</comment>
<dbReference type="Gene3D" id="3.40.50.720">
    <property type="entry name" value="NAD(P)-binding Rossmann-like Domain"/>
    <property type="match status" value="1"/>
</dbReference>
<proteinExistence type="predicted"/>
<dbReference type="STRING" id="119224.AKK44_04285"/>
<evidence type="ECO:0000313" key="1">
    <source>
        <dbReference type="EMBL" id="KPJ22459.1"/>
    </source>
</evidence>
<gene>
    <name evidence="1" type="ORF">AKK44_04285</name>
</gene>
<keyword evidence="2" id="KW-1185">Reference proteome</keyword>
<evidence type="ECO:0000313" key="2">
    <source>
        <dbReference type="Proteomes" id="UP000049578"/>
    </source>
</evidence>
<reference evidence="1 2" key="1">
    <citation type="submission" date="2015-08" db="EMBL/GenBank/DDBJ databases">
        <title>Genome sequence of Streptococcus phocae subsp. phocae ATCC 51973T isolated from liver specimen obtained from seal.</title>
        <authorList>
            <person name="Avendano-Herrera R."/>
        </authorList>
    </citation>
    <scope>NUCLEOTIDE SEQUENCE [LARGE SCALE GENOMIC DNA]</scope>
    <source>
        <strain evidence="1 2">ATCC 51973</strain>
    </source>
</reference>
<dbReference type="AlphaFoldDB" id="A0A0N8FX89"/>